<dbReference type="Proteomes" id="UP000187455">
    <property type="component" value="Unassembled WGS sequence"/>
</dbReference>
<name>A0A1R0GUH4_9FUNG</name>
<sequence>MYNFFYEISEVVELLALKCNESDSPLIFIGCVPIFSYFASEGHTVYGFKKNPDTGEKKPGIQSSKIRKKIIEENNQKIYKASSESNNLFENLNGEQVLNTDLEFSSQKDLLNLINNKKT</sequence>
<evidence type="ECO:0000313" key="1">
    <source>
        <dbReference type="EMBL" id="OLY80535.1"/>
    </source>
</evidence>
<organism evidence="1 2">
    <name type="scientific">Smittium mucronatum</name>
    <dbReference type="NCBI Taxonomy" id="133383"/>
    <lineage>
        <taxon>Eukaryota</taxon>
        <taxon>Fungi</taxon>
        <taxon>Fungi incertae sedis</taxon>
        <taxon>Zoopagomycota</taxon>
        <taxon>Kickxellomycotina</taxon>
        <taxon>Harpellomycetes</taxon>
        <taxon>Harpellales</taxon>
        <taxon>Legeriomycetaceae</taxon>
        <taxon>Smittium</taxon>
    </lineage>
</organism>
<reference evidence="1 2" key="1">
    <citation type="journal article" date="2016" name="Mol. Biol. Evol.">
        <title>Genome-Wide Survey of Gut Fungi (Harpellales) Reveals the First Horizontally Transferred Ubiquitin Gene from a Mosquito Host.</title>
        <authorList>
            <person name="Wang Y."/>
            <person name="White M.M."/>
            <person name="Kvist S."/>
            <person name="Moncalvo J.M."/>
        </authorList>
    </citation>
    <scope>NUCLEOTIDE SEQUENCE [LARGE SCALE GENOMIC DNA]</scope>
    <source>
        <strain evidence="1 2">ALG-7-W6</strain>
    </source>
</reference>
<keyword evidence="2" id="KW-1185">Reference proteome</keyword>
<accession>A0A1R0GUH4</accession>
<comment type="caution">
    <text evidence="1">The sequence shown here is derived from an EMBL/GenBank/DDBJ whole genome shotgun (WGS) entry which is preliminary data.</text>
</comment>
<dbReference type="EMBL" id="LSSL01003388">
    <property type="protein sequence ID" value="OLY80535.1"/>
    <property type="molecule type" value="Genomic_DNA"/>
</dbReference>
<proteinExistence type="predicted"/>
<gene>
    <name evidence="1" type="ORF">AYI68_g5367</name>
</gene>
<evidence type="ECO:0000313" key="2">
    <source>
        <dbReference type="Proteomes" id="UP000187455"/>
    </source>
</evidence>
<dbReference type="AlphaFoldDB" id="A0A1R0GUH4"/>
<protein>
    <submittedName>
        <fullName evidence="1">Uncharacterized protein</fullName>
    </submittedName>
</protein>